<feature type="transmembrane region" description="Helical" evidence="1">
    <location>
        <begin position="6"/>
        <end position="24"/>
    </location>
</feature>
<dbReference type="GO" id="GO:0005886">
    <property type="term" value="C:plasma membrane"/>
    <property type="evidence" value="ECO:0007669"/>
    <property type="project" value="TreeGrafter"/>
</dbReference>
<dbReference type="PIRSF" id="PIRSF002746">
    <property type="entry name" value="Gluconate_transporter"/>
    <property type="match status" value="1"/>
</dbReference>
<feature type="transmembrane region" description="Helical" evidence="1">
    <location>
        <begin position="140"/>
        <end position="158"/>
    </location>
</feature>
<protein>
    <submittedName>
        <fullName evidence="2">GntP family transporter</fullName>
    </submittedName>
</protein>
<name>A0A269PC36_9CORY</name>
<feature type="transmembrane region" description="Helical" evidence="1">
    <location>
        <begin position="381"/>
        <end position="400"/>
    </location>
</feature>
<dbReference type="AlphaFoldDB" id="A0A269PC36"/>
<dbReference type="Pfam" id="PF02447">
    <property type="entry name" value="GntP_permease"/>
    <property type="match status" value="1"/>
</dbReference>
<feature type="transmembrane region" description="Helical" evidence="1">
    <location>
        <begin position="61"/>
        <end position="80"/>
    </location>
</feature>
<evidence type="ECO:0000256" key="1">
    <source>
        <dbReference type="SAM" id="Phobius"/>
    </source>
</evidence>
<dbReference type="NCBIfam" id="TIGR00791">
    <property type="entry name" value="gntP"/>
    <property type="match status" value="1"/>
</dbReference>
<dbReference type="RefSeq" id="WP_095279052.1">
    <property type="nucleotide sequence ID" value="NZ_CP047655.1"/>
</dbReference>
<sequence length="445" mass="45249">MTGIGLIWLGLAAVAVLLALVIWVRMPAFVALLLVSLATALLSGIPLTESVGVITGGVGKTLGSVAVVVGLGAMLGKIIEESGGATALAQYFTGKLGRKRIVAAVVIAAFILGIPVFFDVGFIILAPIIFGFAAVANINPIKIGLPVAAALLTVHVVVPPHPGPVAVAELLEGDAGLLLTIGLPIAAVTVALGYLVTRRIDVSAIGRSTSPVEDAGVTEVENPPSPWTIIGLILLPIILIMLGTTSAMVLEEGSVARDVAAFIGASPVALLTVVLVSWFVLGSQRGWNRQESSEVLDSALPAVAVIIFVTGAGGAFANVLVESGIGQVLSDLLAGSGLPLILTAYLLTAALRAAQGSATVALLTTAGLVAQPIADAGLSSVQAALIMVAIGFGGLGLSHINDSGFWIVTKYLGLSVKQGLRYWTIVSTVFGLIGFLLTWAVYAVV</sequence>
<feature type="transmembrane region" description="Helical" evidence="1">
    <location>
        <begin position="300"/>
        <end position="321"/>
    </location>
</feature>
<keyword evidence="1" id="KW-0472">Membrane</keyword>
<comment type="caution">
    <text evidence="2">The sequence shown here is derived from an EMBL/GenBank/DDBJ whole genome shotgun (WGS) entry which is preliminary data.</text>
</comment>
<dbReference type="Proteomes" id="UP000215771">
    <property type="component" value="Unassembled WGS sequence"/>
</dbReference>
<keyword evidence="1" id="KW-0812">Transmembrane</keyword>
<evidence type="ECO:0000313" key="3">
    <source>
        <dbReference type="Proteomes" id="UP000215771"/>
    </source>
</evidence>
<feature type="transmembrane region" description="Helical" evidence="1">
    <location>
        <begin position="101"/>
        <end position="134"/>
    </location>
</feature>
<feature type="transmembrane region" description="Helical" evidence="1">
    <location>
        <begin position="328"/>
        <end position="347"/>
    </location>
</feature>
<dbReference type="EMBL" id="NQMQ01000042">
    <property type="protein sequence ID" value="PAJ67737.1"/>
    <property type="molecule type" value="Genomic_DNA"/>
</dbReference>
<dbReference type="NCBIfam" id="NF007332">
    <property type="entry name" value="PRK09821.1"/>
    <property type="match status" value="1"/>
</dbReference>
<gene>
    <name evidence="2" type="ORF">CIG21_12120</name>
</gene>
<keyword evidence="1" id="KW-1133">Transmembrane helix</keyword>
<feature type="transmembrane region" description="Helical" evidence="1">
    <location>
        <begin position="31"/>
        <end position="55"/>
    </location>
</feature>
<proteinExistence type="predicted"/>
<accession>A0A269PC36</accession>
<evidence type="ECO:0000313" key="2">
    <source>
        <dbReference type="EMBL" id="PAJ67737.1"/>
    </source>
</evidence>
<feature type="transmembrane region" description="Helical" evidence="1">
    <location>
        <begin position="227"/>
        <end position="250"/>
    </location>
</feature>
<feature type="transmembrane region" description="Helical" evidence="1">
    <location>
        <begin position="170"/>
        <end position="196"/>
    </location>
</feature>
<dbReference type="PANTHER" id="PTHR30354:SF25">
    <property type="entry name" value="INNER MEMBRANE PERMEASE YGBN"/>
    <property type="match status" value="1"/>
</dbReference>
<dbReference type="PANTHER" id="PTHR30354">
    <property type="entry name" value="GNT FAMILY GLUCONATE TRANSPORTER"/>
    <property type="match status" value="1"/>
</dbReference>
<dbReference type="InterPro" id="IPR003474">
    <property type="entry name" value="Glcn_transporter"/>
</dbReference>
<feature type="transmembrane region" description="Helical" evidence="1">
    <location>
        <begin position="259"/>
        <end position="280"/>
    </location>
</feature>
<feature type="transmembrane region" description="Helical" evidence="1">
    <location>
        <begin position="420"/>
        <end position="444"/>
    </location>
</feature>
<organism evidence="2 3">
    <name type="scientific">Corynebacterium hadale</name>
    <dbReference type="NCBI Taxonomy" id="2026255"/>
    <lineage>
        <taxon>Bacteria</taxon>
        <taxon>Bacillati</taxon>
        <taxon>Actinomycetota</taxon>
        <taxon>Actinomycetes</taxon>
        <taxon>Mycobacteriales</taxon>
        <taxon>Corynebacteriaceae</taxon>
        <taxon>Corynebacterium</taxon>
    </lineage>
</organism>
<dbReference type="GO" id="GO:0015128">
    <property type="term" value="F:gluconate transmembrane transporter activity"/>
    <property type="evidence" value="ECO:0007669"/>
    <property type="project" value="InterPro"/>
</dbReference>
<reference evidence="2 3" key="1">
    <citation type="submission" date="2017-08" db="EMBL/GenBank/DDBJ databases">
        <authorList>
            <person name="de Groot N.N."/>
        </authorList>
    </citation>
    <scope>NUCLEOTIDE SEQUENCE [LARGE SCALE GENOMIC DNA]</scope>
    <source>
        <strain evidence="2 3">NBT06-6</strain>
    </source>
</reference>